<accession>A0A327WRE2</accession>
<dbReference type="InterPro" id="IPR012373">
    <property type="entry name" value="Ferrdict_sens_TM"/>
</dbReference>
<feature type="transmembrane region" description="Helical" evidence="1">
    <location>
        <begin position="92"/>
        <end position="111"/>
    </location>
</feature>
<dbReference type="PANTHER" id="PTHR30273">
    <property type="entry name" value="PERIPLASMIC SIGNAL SENSOR AND SIGMA FACTOR ACTIVATOR FECR-RELATED"/>
    <property type="match status" value="1"/>
</dbReference>
<keyword evidence="1" id="KW-0812">Transmembrane</keyword>
<keyword evidence="5" id="KW-1185">Reference proteome</keyword>
<dbReference type="Gene3D" id="3.55.50.30">
    <property type="match status" value="1"/>
</dbReference>
<dbReference type="AlphaFoldDB" id="A0A327WRE2"/>
<dbReference type="InterPro" id="IPR006860">
    <property type="entry name" value="FecR"/>
</dbReference>
<feature type="domain" description="Protein FecR C-terminal" evidence="3">
    <location>
        <begin position="266"/>
        <end position="333"/>
    </location>
</feature>
<evidence type="ECO:0000259" key="2">
    <source>
        <dbReference type="Pfam" id="PF04773"/>
    </source>
</evidence>
<keyword evidence="1" id="KW-0472">Membrane</keyword>
<evidence type="ECO:0000313" key="5">
    <source>
        <dbReference type="Proteomes" id="UP000248790"/>
    </source>
</evidence>
<gene>
    <name evidence="4" type="ORF">LX87_05336</name>
</gene>
<protein>
    <submittedName>
        <fullName evidence="4">FecR family protein</fullName>
    </submittedName>
</protein>
<dbReference type="Proteomes" id="UP000248790">
    <property type="component" value="Unassembled WGS sequence"/>
</dbReference>
<reference evidence="4 5" key="1">
    <citation type="submission" date="2018-06" db="EMBL/GenBank/DDBJ databases">
        <title>Genomic Encyclopedia of Archaeal and Bacterial Type Strains, Phase II (KMG-II): from individual species to whole genera.</title>
        <authorList>
            <person name="Goeker M."/>
        </authorList>
    </citation>
    <scope>NUCLEOTIDE SEQUENCE [LARGE SCALE GENOMIC DNA]</scope>
    <source>
        <strain evidence="4 5">DSM 21851</strain>
    </source>
</reference>
<dbReference type="OrthoDB" id="1523489at2"/>
<dbReference type="Gene3D" id="2.60.120.1440">
    <property type="match status" value="1"/>
</dbReference>
<dbReference type="PIRSF" id="PIRSF018266">
    <property type="entry name" value="FecR"/>
    <property type="match status" value="1"/>
</dbReference>
<evidence type="ECO:0000256" key="1">
    <source>
        <dbReference type="SAM" id="Phobius"/>
    </source>
</evidence>
<proteinExistence type="predicted"/>
<feature type="domain" description="FecR protein" evidence="2">
    <location>
        <begin position="124"/>
        <end position="220"/>
    </location>
</feature>
<dbReference type="GO" id="GO:0016989">
    <property type="term" value="F:sigma factor antagonist activity"/>
    <property type="evidence" value="ECO:0007669"/>
    <property type="project" value="TreeGrafter"/>
</dbReference>
<sequence length="339" mass="38815">MAIDKQRLQYLLERYNTSICTASEMAELKQWYQELEHQPDFTKGLSHHAQQFLEDRLLAGIESRLSRSSEKPFRVSVPHPVFHSGHTRMYQIAAVFTGLLIVTAILYRYSWLPFNKNPDYQTVTLSTNYGVTRTIKLPDGSTVILNGNSALSYPKSWAEGQSREVELRGEAFFKVVHTSDHRRFKVRTADNFSVEVLGTEFTVSKRRQSTRVVLTTGRVQCNLKNKTGTDTLLLKPGELVELGNDPTRYTRKQVDPMLYSAWTQHKMIFKNTSLQEVATMLNETYGFTIGVEKPDLLNRRISGSLPTDNVDMLLEGIAEACRLHVNKKDRHIYLTDKPL</sequence>
<evidence type="ECO:0000259" key="3">
    <source>
        <dbReference type="Pfam" id="PF16344"/>
    </source>
</evidence>
<organism evidence="4 5">
    <name type="scientific">Larkinella arboricola</name>
    <dbReference type="NCBI Taxonomy" id="643671"/>
    <lineage>
        <taxon>Bacteria</taxon>
        <taxon>Pseudomonadati</taxon>
        <taxon>Bacteroidota</taxon>
        <taxon>Cytophagia</taxon>
        <taxon>Cytophagales</taxon>
        <taxon>Spirosomataceae</taxon>
        <taxon>Larkinella</taxon>
    </lineage>
</organism>
<name>A0A327WRE2_LARAB</name>
<dbReference type="InterPro" id="IPR032508">
    <property type="entry name" value="FecR_C"/>
</dbReference>
<evidence type="ECO:0000313" key="4">
    <source>
        <dbReference type="EMBL" id="RAJ91119.1"/>
    </source>
</evidence>
<dbReference type="Pfam" id="PF16344">
    <property type="entry name" value="FecR_C"/>
    <property type="match status" value="1"/>
</dbReference>
<dbReference type="PANTHER" id="PTHR30273:SF2">
    <property type="entry name" value="PROTEIN FECR"/>
    <property type="match status" value="1"/>
</dbReference>
<dbReference type="EMBL" id="QLMC01000009">
    <property type="protein sequence ID" value="RAJ91119.1"/>
    <property type="molecule type" value="Genomic_DNA"/>
</dbReference>
<comment type="caution">
    <text evidence="4">The sequence shown here is derived from an EMBL/GenBank/DDBJ whole genome shotgun (WGS) entry which is preliminary data.</text>
</comment>
<dbReference type="Pfam" id="PF04773">
    <property type="entry name" value="FecR"/>
    <property type="match status" value="1"/>
</dbReference>
<keyword evidence="1" id="KW-1133">Transmembrane helix</keyword>